<dbReference type="EMBL" id="JABVXQ010000012">
    <property type="protein sequence ID" value="KAF6084409.1"/>
    <property type="molecule type" value="Genomic_DNA"/>
</dbReference>
<gene>
    <name evidence="1" type="ORF">HJG60_008671</name>
</gene>
<dbReference type="Proteomes" id="UP000664940">
    <property type="component" value="Unassembled WGS sequence"/>
</dbReference>
<organism evidence="1 2">
    <name type="scientific">Phyllostomus discolor</name>
    <name type="common">pale spear-nosed bat</name>
    <dbReference type="NCBI Taxonomy" id="89673"/>
    <lineage>
        <taxon>Eukaryota</taxon>
        <taxon>Metazoa</taxon>
        <taxon>Chordata</taxon>
        <taxon>Craniata</taxon>
        <taxon>Vertebrata</taxon>
        <taxon>Euteleostomi</taxon>
        <taxon>Mammalia</taxon>
        <taxon>Eutheria</taxon>
        <taxon>Laurasiatheria</taxon>
        <taxon>Chiroptera</taxon>
        <taxon>Yangochiroptera</taxon>
        <taxon>Phyllostomidae</taxon>
        <taxon>Phyllostominae</taxon>
        <taxon>Phyllostomus</taxon>
    </lineage>
</organism>
<evidence type="ECO:0000313" key="1">
    <source>
        <dbReference type="EMBL" id="KAF6084409.1"/>
    </source>
</evidence>
<proteinExistence type="predicted"/>
<reference evidence="1 2" key="1">
    <citation type="journal article" date="2020" name="Nature">
        <title>Six reference-quality genomes reveal evolution of bat adaptations.</title>
        <authorList>
            <person name="Jebb D."/>
            <person name="Huang Z."/>
            <person name="Pippel M."/>
            <person name="Hughes G.M."/>
            <person name="Lavrichenko K."/>
            <person name="Devanna P."/>
            <person name="Winkler S."/>
            <person name="Jermiin L.S."/>
            <person name="Skirmuntt E.C."/>
            <person name="Katzourakis A."/>
            <person name="Burkitt-Gray L."/>
            <person name="Ray D.A."/>
            <person name="Sullivan K.A.M."/>
            <person name="Roscito J.G."/>
            <person name="Kirilenko B.M."/>
            <person name="Davalos L.M."/>
            <person name="Corthals A.P."/>
            <person name="Power M.L."/>
            <person name="Jones G."/>
            <person name="Ransome R.D."/>
            <person name="Dechmann D.K.N."/>
            <person name="Locatelli A.G."/>
            <person name="Puechmaille S.J."/>
            <person name="Fedrigo O."/>
            <person name="Jarvis E.D."/>
            <person name="Hiller M."/>
            <person name="Vernes S.C."/>
            <person name="Myers E.W."/>
            <person name="Teeling E.C."/>
        </authorList>
    </citation>
    <scope>NUCLEOTIDE SEQUENCE [LARGE SCALE GENOMIC DNA]</scope>
    <source>
        <strain evidence="1">Bat1K_MPI-CBG_1</strain>
    </source>
</reference>
<dbReference type="AlphaFoldDB" id="A0A834DLN2"/>
<comment type="caution">
    <text evidence="1">The sequence shown here is derived from an EMBL/GenBank/DDBJ whole genome shotgun (WGS) entry which is preliminary data.</text>
</comment>
<protein>
    <submittedName>
        <fullName evidence="1">Uncharacterized protein</fullName>
    </submittedName>
</protein>
<accession>A0A834DLN2</accession>
<sequence>MSARARMCAPTRMCPLHMHAPTYWPRRRREPWLPRMMRSLTVDRHRAAAPPPGSQRAEWLLKGRKQGSRPGSPITKLPRVRAQIPAGFSLSCETPCGGAGTLAGATAWSQRLDIYIFSGWSLPLTERERIPLWERTDLRCPALPTCAKPAVGEGPGRGRHPELLQKPQTPGYPVCAAGKRSGGGLALPLSWSPW</sequence>
<name>A0A834DLN2_9CHIR</name>
<evidence type="ECO:0000313" key="2">
    <source>
        <dbReference type="Proteomes" id="UP000664940"/>
    </source>
</evidence>